<comment type="catalytic activity">
    <reaction evidence="8">
        <text>L-threonyl-[protein] + ATP = O-phospho-L-threonyl-[protein] + ADP + H(+)</text>
        <dbReference type="Rhea" id="RHEA:46608"/>
        <dbReference type="Rhea" id="RHEA-COMP:11060"/>
        <dbReference type="Rhea" id="RHEA-COMP:11605"/>
        <dbReference type="ChEBI" id="CHEBI:15378"/>
        <dbReference type="ChEBI" id="CHEBI:30013"/>
        <dbReference type="ChEBI" id="CHEBI:30616"/>
        <dbReference type="ChEBI" id="CHEBI:61977"/>
        <dbReference type="ChEBI" id="CHEBI:456216"/>
        <dbReference type="EC" id="2.7.12.2"/>
    </reaction>
</comment>
<protein>
    <recommendedName>
        <fullName evidence="6">mitogen-activated protein kinase kinase</fullName>
        <ecNumber evidence="6">2.7.12.2</ecNumber>
    </recommendedName>
</protein>
<evidence type="ECO:0000313" key="13">
    <source>
        <dbReference type="Proteomes" id="UP001515500"/>
    </source>
</evidence>
<dbReference type="PROSITE" id="PS00107">
    <property type="entry name" value="PROTEIN_KINASE_ATP"/>
    <property type="match status" value="1"/>
</dbReference>
<dbReference type="PANTHER" id="PTHR48013">
    <property type="entry name" value="DUAL SPECIFICITY MITOGEN-ACTIVATED PROTEIN KINASE KINASE 5-RELATED"/>
    <property type="match status" value="1"/>
</dbReference>
<name>A0AB40AL80_DIOCR</name>
<dbReference type="GO" id="GO:0004708">
    <property type="term" value="F:MAP kinase kinase activity"/>
    <property type="evidence" value="ECO:0007669"/>
    <property type="project" value="UniProtKB-EC"/>
</dbReference>
<evidence type="ECO:0000256" key="11">
    <source>
        <dbReference type="RuleBase" id="RU000304"/>
    </source>
</evidence>
<dbReference type="InterPro" id="IPR000719">
    <property type="entry name" value="Prot_kinase_dom"/>
</dbReference>
<evidence type="ECO:0000256" key="6">
    <source>
        <dbReference type="ARBA" id="ARBA00038999"/>
    </source>
</evidence>
<dbReference type="PANTHER" id="PTHR48013:SF9">
    <property type="entry name" value="DUAL SPECIFICITY MITOGEN-ACTIVATED PROTEIN KINASE KINASE 5"/>
    <property type="match status" value="1"/>
</dbReference>
<dbReference type="AlphaFoldDB" id="A0AB40AL80"/>
<dbReference type="SMART" id="SM00220">
    <property type="entry name" value="S_TKc"/>
    <property type="match status" value="1"/>
</dbReference>
<evidence type="ECO:0000256" key="2">
    <source>
        <dbReference type="ARBA" id="ARBA00022741"/>
    </source>
</evidence>
<comment type="catalytic activity">
    <reaction evidence="7">
        <text>L-seryl-[protein] + ATP = O-phospho-L-seryl-[protein] + ADP + H(+)</text>
        <dbReference type="Rhea" id="RHEA:17989"/>
        <dbReference type="Rhea" id="RHEA-COMP:9863"/>
        <dbReference type="Rhea" id="RHEA-COMP:11604"/>
        <dbReference type="ChEBI" id="CHEBI:15378"/>
        <dbReference type="ChEBI" id="CHEBI:29999"/>
        <dbReference type="ChEBI" id="CHEBI:30616"/>
        <dbReference type="ChEBI" id="CHEBI:83421"/>
        <dbReference type="ChEBI" id="CHEBI:456216"/>
        <dbReference type="EC" id="2.7.12.2"/>
    </reaction>
</comment>
<dbReference type="SUPFAM" id="SSF56112">
    <property type="entry name" value="Protein kinase-like (PK-like)"/>
    <property type="match status" value="1"/>
</dbReference>
<keyword evidence="2 10" id="KW-0547">Nucleotide-binding</keyword>
<accession>A0AB40AL80</accession>
<dbReference type="GO" id="GO:0005524">
    <property type="term" value="F:ATP binding"/>
    <property type="evidence" value="ECO:0007669"/>
    <property type="project" value="UniProtKB-UniRule"/>
</dbReference>
<proteinExistence type="inferred from homology"/>
<dbReference type="RefSeq" id="XP_039115676.1">
    <property type="nucleotide sequence ID" value="XM_039259742.1"/>
</dbReference>
<dbReference type="Gene3D" id="1.10.510.10">
    <property type="entry name" value="Transferase(Phosphotransferase) domain 1"/>
    <property type="match status" value="1"/>
</dbReference>
<dbReference type="GeneID" id="120251206"/>
<dbReference type="Proteomes" id="UP001515500">
    <property type="component" value="Chromosome 3"/>
</dbReference>
<dbReference type="GO" id="GO:0004674">
    <property type="term" value="F:protein serine/threonine kinase activity"/>
    <property type="evidence" value="ECO:0007669"/>
    <property type="project" value="UniProtKB-KW"/>
</dbReference>
<evidence type="ECO:0000256" key="3">
    <source>
        <dbReference type="ARBA" id="ARBA00022777"/>
    </source>
</evidence>
<reference evidence="14" key="1">
    <citation type="submission" date="2025-08" db="UniProtKB">
        <authorList>
            <consortium name="RefSeq"/>
        </authorList>
    </citation>
    <scope>IDENTIFICATION</scope>
</reference>
<evidence type="ECO:0000256" key="5">
    <source>
        <dbReference type="ARBA" id="ARBA00038035"/>
    </source>
</evidence>
<keyword evidence="3" id="KW-0418">Kinase</keyword>
<gene>
    <name evidence="14" type="primary">LOC120251206</name>
</gene>
<dbReference type="PROSITE" id="PS50011">
    <property type="entry name" value="PROTEIN_KINASE_DOM"/>
    <property type="match status" value="1"/>
</dbReference>
<evidence type="ECO:0000256" key="1">
    <source>
        <dbReference type="ARBA" id="ARBA00022679"/>
    </source>
</evidence>
<feature type="domain" description="Protein kinase" evidence="12">
    <location>
        <begin position="41"/>
        <end position="267"/>
    </location>
</feature>
<evidence type="ECO:0000256" key="4">
    <source>
        <dbReference type="ARBA" id="ARBA00022840"/>
    </source>
</evidence>
<evidence type="ECO:0000256" key="10">
    <source>
        <dbReference type="PROSITE-ProRule" id="PRU10141"/>
    </source>
</evidence>
<dbReference type="GO" id="GO:0051707">
    <property type="term" value="P:response to other organism"/>
    <property type="evidence" value="ECO:0007669"/>
    <property type="project" value="UniProtKB-ARBA"/>
</dbReference>
<dbReference type="InterPro" id="IPR008271">
    <property type="entry name" value="Ser/Thr_kinase_AS"/>
</dbReference>
<comment type="similarity">
    <text evidence="5">Belongs to the protein kinase superfamily. STE Ser/Thr protein kinase family. MAP kinase kinase subfamily.</text>
</comment>
<evidence type="ECO:0000256" key="8">
    <source>
        <dbReference type="ARBA" id="ARBA00049299"/>
    </source>
</evidence>
<evidence type="ECO:0000259" key="12">
    <source>
        <dbReference type="PROSITE" id="PS50011"/>
    </source>
</evidence>
<dbReference type="Gene3D" id="3.30.200.20">
    <property type="entry name" value="Phosphorylase Kinase, domain 1"/>
    <property type="match status" value="1"/>
</dbReference>
<keyword evidence="13" id="KW-1185">Reference proteome</keyword>
<keyword evidence="11" id="KW-0723">Serine/threonine-protein kinase</keyword>
<evidence type="ECO:0000256" key="7">
    <source>
        <dbReference type="ARBA" id="ARBA00049014"/>
    </source>
</evidence>
<feature type="binding site" evidence="10">
    <location>
        <position position="70"/>
    </location>
    <ligand>
        <name>ATP</name>
        <dbReference type="ChEBI" id="CHEBI:30616"/>
    </ligand>
</feature>
<keyword evidence="4 10" id="KW-0067">ATP-binding</keyword>
<dbReference type="InterPro" id="IPR011009">
    <property type="entry name" value="Kinase-like_dom_sf"/>
</dbReference>
<evidence type="ECO:0000313" key="14">
    <source>
        <dbReference type="RefSeq" id="XP_039115676.1"/>
    </source>
</evidence>
<evidence type="ECO:0000256" key="9">
    <source>
        <dbReference type="ARBA" id="ARBA00051693"/>
    </source>
</evidence>
<keyword evidence="1" id="KW-0808">Transferase</keyword>
<dbReference type="InterPro" id="IPR017441">
    <property type="entry name" value="Protein_kinase_ATP_BS"/>
</dbReference>
<comment type="catalytic activity">
    <reaction evidence="9">
        <text>L-tyrosyl-[protein] + ATP = O-phospho-L-tyrosyl-[protein] + ADP + H(+)</text>
        <dbReference type="Rhea" id="RHEA:10596"/>
        <dbReference type="Rhea" id="RHEA-COMP:10136"/>
        <dbReference type="Rhea" id="RHEA-COMP:20101"/>
        <dbReference type="ChEBI" id="CHEBI:15378"/>
        <dbReference type="ChEBI" id="CHEBI:30616"/>
        <dbReference type="ChEBI" id="CHEBI:46858"/>
        <dbReference type="ChEBI" id="CHEBI:61978"/>
        <dbReference type="ChEBI" id="CHEBI:456216"/>
        <dbReference type="EC" id="2.7.12.2"/>
    </reaction>
</comment>
<dbReference type="EC" id="2.7.12.2" evidence="6"/>
<dbReference type="PROSITE" id="PS00108">
    <property type="entry name" value="PROTEIN_KINASE_ST"/>
    <property type="match status" value="1"/>
</dbReference>
<sequence length="267" mass="29296">MGKQKRGVDLTVAVPLPPTNPAAPLPLPAPWSSEGILFSDLERVRLIGSGVSGKVWMVRHKISNKLYALKCILGSWDEDTHRQHCSEIEILRTANSPFIVRCHGFNDNAAGDIELLLEFMDGGSLEGHPIAVEPLLAEVARQVLSALAYLHSRKIVHRDIKPANILIDNHGLFKIADFGLSCMVSPTTMGCKTLCGTISYLGPECFNNSGFYGGFASDTWSFGITLLECYLGYYPFGESVKKNGLMMLAICKKEPPKPPETSIFQFP</sequence>
<dbReference type="Pfam" id="PF00069">
    <property type="entry name" value="Pkinase"/>
    <property type="match status" value="1"/>
</dbReference>
<organism evidence="13 14">
    <name type="scientific">Dioscorea cayennensis subsp. rotundata</name>
    <name type="common">White Guinea yam</name>
    <name type="synonym">Dioscorea rotundata</name>
    <dbReference type="NCBI Taxonomy" id="55577"/>
    <lineage>
        <taxon>Eukaryota</taxon>
        <taxon>Viridiplantae</taxon>
        <taxon>Streptophyta</taxon>
        <taxon>Embryophyta</taxon>
        <taxon>Tracheophyta</taxon>
        <taxon>Spermatophyta</taxon>
        <taxon>Magnoliopsida</taxon>
        <taxon>Liliopsida</taxon>
        <taxon>Dioscoreales</taxon>
        <taxon>Dioscoreaceae</taxon>
        <taxon>Dioscorea</taxon>
    </lineage>
</organism>